<name>A0A4Q4M5F6_9PLEO</name>
<comment type="caution">
    <text evidence="3">The sequence shown here is derived from an EMBL/GenBank/DDBJ whole genome shotgun (WGS) entry which is preliminary data.</text>
</comment>
<dbReference type="AlphaFoldDB" id="A0A4Q4M5F6"/>
<evidence type="ECO:0000256" key="1">
    <source>
        <dbReference type="SAM" id="Coils"/>
    </source>
</evidence>
<dbReference type="Proteomes" id="UP000292402">
    <property type="component" value="Unassembled WGS sequence"/>
</dbReference>
<protein>
    <submittedName>
        <fullName evidence="3">Uncharacterized protein</fullName>
    </submittedName>
</protein>
<evidence type="ECO:0000313" key="3">
    <source>
        <dbReference type="EMBL" id="RYN42964.1"/>
    </source>
</evidence>
<sequence length="548" mass="62673">MAKEPSLGHARADSAMNEIDPTTKTIITAQDFCSAVSSFASHDSVKALTEVLDLLPQRENDIISRDNTIRALKNELATKNELHKGHTQQLMSDLEDRFKSWILEKKELENEVKEVRDISDAKDKALELLRENLETSRSRAEDLERDIAQKTTRLKEMIQQVSVMEGRLQTMQVDEKNYLQEAERSRSEIDAIKKSLEDSEKMNQTLEENFAKAKKTLDHYLQYSVEMKKLDLSETAERIEKIWQSSISLIADFAGQELPEDVLQIDWNELRKKNVFKDQIPLPRTNSDIAKLMRVAMVVEAFATLVDRFVFQPTYLLNETSRLREILCQQASTDPGRERFARGILLSMSSDSQEVNSKDGEDVLDSVLDELLRNSMMRSLFTAEDISSLDKELTDLVIQFQEEWEKVQRGKQKLEADFCHSNSTDHTWNVISMRATKYKEDQHSELFSDSGIYQEDDIVIVPQVYVIIKGEEKTPLTHGFLLRKADLDAAKDEARRNPPTATSSRAPPGHQRRRRPSQTTTVTSQTSSGPSRHRSDRIVSRARGVLGV</sequence>
<gene>
    <name evidence="3" type="ORF">AA0114_g10273</name>
</gene>
<accession>A0A4Q4M5F6</accession>
<keyword evidence="1" id="KW-0175">Coiled coil</keyword>
<feature type="region of interest" description="Disordered" evidence="2">
    <location>
        <begin position="491"/>
        <end position="535"/>
    </location>
</feature>
<evidence type="ECO:0000256" key="2">
    <source>
        <dbReference type="SAM" id="MobiDB-lite"/>
    </source>
</evidence>
<proteinExistence type="predicted"/>
<organism evidence="3 4">
    <name type="scientific">Alternaria tenuissima</name>
    <dbReference type="NCBI Taxonomy" id="119927"/>
    <lineage>
        <taxon>Eukaryota</taxon>
        <taxon>Fungi</taxon>
        <taxon>Dikarya</taxon>
        <taxon>Ascomycota</taxon>
        <taxon>Pezizomycotina</taxon>
        <taxon>Dothideomycetes</taxon>
        <taxon>Pleosporomycetidae</taxon>
        <taxon>Pleosporales</taxon>
        <taxon>Pleosporineae</taxon>
        <taxon>Pleosporaceae</taxon>
        <taxon>Alternaria</taxon>
        <taxon>Alternaria sect. Alternaria</taxon>
        <taxon>Alternaria alternata complex</taxon>
    </lineage>
</organism>
<evidence type="ECO:0000313" key="4">
    <source>
        <dbReference type="Proteomes" id="UP000292402"/>
    </source>
</evidence>
<feature type="coiled-coil region" evidence="1">
    <location>
        <begin position="69"/>
        <end position="216"/>
    </location>
</feature>
<dbReference type="EMBL" id="PDXA01000045">
    <property type="protein sequence ID" value="RYN42964.1"/>
    <property type="molecule type" value="Genomic_DNA"/>
</dbReference>
<reference evidence="4" key="1">
    <citation type="journal article" date="2019" name="bioRxiv">
        <title>Genomics, evolutionary history and diagnostics of the Alternaria alternata species group including apple and Asian pear pathotypes.</title>
        <authorList>
            <person name="Armitage A.D."/>
            <person name="Cockerton H.M."/>
            <person name="Sreenivasaprasad S."/>
            <person name="Woodhall J.W."/>
            <person name="Lane C.R."/>
            <person name="Harrison R.J."/>
            <person name="Clarkson J.P."/>
        </authorList>
    </citation>
    <scope>NUCLEOTIDE SEQUENCE [LARGE SCALE GENOMIC DNA]</scope>
    <source>
        <strain evidence="4">FERA 1082</strain>
    </source>
</reference>
<feature type="compositionally biased region" description="Low complexity" evidence="2">
    <location>
        <begin position="517"/>
        <end position="528"/>
    </location>
</feature>